<dbReference type="AlphaFoldDB" id="A0AAV8ZMG0"/>
<evidence type="ECO:0000313" key="2">
    <source>
        <dbReference type="Proteomes" id="UP001162156"/>
    </source>
</evidence>
<sequence length="66" mass="7681">MLAKFLFKEEEEEDPRPSLLQSSKLTGVMDQTEWINKMRNTTDGSFVYLSYAVPKSSELFNPYTLK</sequence>
<accession>A0AAV8ZMG0</accession>
<proteinExistence type="predicted"/>
<organism evidence="1 2">
    <name type="scientific">Rhamnusium bicolor</name>
    <dbReference type="NCBI Taxonomy" id="1586634"/>
    <lineage>
        <taxon>Eukaryota</taxon>
        <taxon>Metazoa</taxon>
        <taxon>Ecdysozoa</taxon>
        <taxon>Arthropoda</taxon>
        <taxon>Hexapoda</taxon>
        <taxon>Insecta</taxon>
        <taxon>Pterygota</taxon>
        <taxon>Neoptera</taxon>
        <taxon>Endopterygota</taxon>
        <taxon>Coleoptera</taxon>
        <taxon>Polyphaga</taxon>
        <taxon>Cucujiformia</taxon>
        <taxon>Chrysomeloidea</taxon>
        <taxon>Cerambycidae</taxon>
        <taxon>Lepturinae</taxon>
        <taxon>Rhagiini</taxon>
        <taxon>Rhamnusium</taxon>
    </lineage>
</organism>
<gene>
    <name evidence="1" type="ORF">NQ314_003966</name>
</gene>
<evidence type="ECO:0000313" key="1">
    <source>
        <dbReference type="EMBL" id="KAJ8965684.1"/>
    </source>
</evidence>
<comment type="caution">
    <text evidence="1">The sequence shown here is derived from an EMBL/GenBank/DDBJ whole genome shotgun (WGS) entry which is preliminary data.</text>
</comment>
<dbReference type="EMBL" id="JANEYF010001191">
    <property type="protein sequence ID" value="KAJ8965684.1"/>
    <property type="molecule type" value="Genomic_DNA"/>
</dbReference>
<dbReference type="Proteomes" id="UP001162156">
    <property type="component" value="Unassembled WGS sequence"/>
</dbReference>
<protein>
    <submittedName>
        <fullName evidence="1">Uncharacterized protein</fullName>
    </submittedName>
</protein>
<name>A0AAV8ZMG0_9CUCU</name>
<reference evidence="1" key="1">
    <citation type="journal article" date="2023" name="Insect Mol. Biol.">
        <title>Genome sequencing provides insights into the evolution of gene families encoding plant cell wall-degrading enzymes in longhorned beetles.</title>
        <authorList>
            <person name="Shin N.R."/>
            <person name="Okamura Y."/>
            <person name="Kirsch R."/>
            <person name="Pauchet Y."/>
        </authorList>
    </citation>
    <scope>NUCLEOTIDE SEQUENCE</scope>
    <source>
        <strain evidence="1">RBIC_L_NR</strain>
    </source>
</reference>
<keyword evidence="2" id="KW-1185">Reference proteome</keyword>